<dbReference type="AlphaFoldDB" id="A0A7J6V1W8"/>
<dbReference type="PANTHER" id="PTHR31189">
    <property type="entry name" value="OS03G0336100 PROTEIN-RELATED"/>
    <property type="match status" value="1"/>
</dbReference>
<dbReference type="Proteomes" id="UP000554482">
    <property type="component" value="Unassembled WGS sequence"/>
</dbReference>
<protein>
    <submittedName>
        <fullName evidence="4">12S seed storage globulin</fullName>
    </submittedName>
</protein>
<dbReference type="SMART" id="SM00835">
    <property type="entry name" value="Cupin_1"/>
    <property type="match status" value="1"/>
</dbReference>
<evidence type="ECO:0000313" key="5">
    <source>
        <dbReference type="Proteomes" id="UP000554482"/>
    </source>
</evidence>
<feature type="region of interest" description="Disordered" evidence="1">
    <location>
        <begin position="93"/>
        <end position="133"/>
    </location>
</feature>
<dbReference type="OrthoDB" id="2016041at2759"/>
<proteinExistence type="predicted"/>
<dbReference type="SUPFAM" id="SSF51182">
    <property type="entry name" value="RmlC-like cupins"/>
    <property type="match status" value="1"/>
</dbReference>
<comment type="caution">
    <text evidence="4">The sequence shown here is derived from an EMBL/GenBank/DDBJ whole genome shotgun (WGS) entry which is preliminary data.</text>
</comment>
<reference evidence="4 5" key="1">
    <citation type="submission" date="2020-06" db="EMBL/GenBank/DDBJ databases">
        <title>Transcriptomic and genomic resources for Thalictrum thalictroides and T. hernandezii: Facilitating candidate gene discovery in an emerging model plant lineage.</title>
        <authorList>
            <person name="Arias T."/>
            <person name="Riano-Pachon D.M."/>
            <person name="Di Stilio V.S."/>
        </authorList>
    </citation>
    <scope>NUCLEOTIDE SEQUENCE [LARGE SCALE GENOMIC DNA]</scope>
    <source>
        <strain evidence="5">cv. WT478/WT964</strain>
        <tissue evidence="4">Leaves</tissue>
    </source>
</reference>
<feature type="signal peptide" evidence="2">
    <location>
        <begin position="1"/>
        <end position="22"/>
    </location>
</feature>
<name>A0A7J6V1W8_THATH</name>
<dbReference type="PANTHER" id="PTHR31189:SF35">
    <property type="entry name" value="12S SEED STORAGE PROTEIN CRB"/>
    <property type="match status" value="1"/>
</dbReference>
<gene>
    <name evidence="4" type="ORF">FRX31_031437</name>
</gene>
<dbReference type="EMBL" id="JABWDY010039359">
    <property type="protein sequence ID" value="KAF5178976.1"/>
    <property type="molecule type" value="Genomic_DNA"/>
</dbReference>
<dbReference type="InterPro" id="IPR011051">
    <property type="entry name" value="RmlC_Cupin_sf"/>
</dbReference>
<dbReference type="Pfam" id="PF00190">
    <property type="entry name" value="Cupin_1"/>
    <property type="match status" value="1"/>
</dbReference>
<sequence>MAKLSLLFSLSVCFLLLFHAQALIRHQSQGQGKYQQCQLHNIDALEPTRKIQSEAGVTEHWDDNNEQLDCAGVSVTRRGIHGAVIPGCPETYQSSRQSEQQQSQQEQGQSQQEQAQSQQSYRHGDRHQKVRPLKQGDLVAIPVGVANWFYNDGDTQLVLVSLLDTSNNENQLDDRRR</sequence>
<evidence type="ECO:0000256" key="2">
    <source>
        <dbReference type="SAM" id="SignalP"/>
    </source>
</evidence>
<dbReference type="InterPro" id="IPR014710">
    <property type="entry name" value="RmlC-like_jellyroll"/>
</dbReference>
<evidence type="ECO:0000259" key="3">
    <source>
        <dbReference type="SMART" id="SM00835"/>
    </source>
</evidence>
<keyword evidence="5" id="KW-1185">Reference proteome</keyword>
<keyword evidence="2" id="KW-0732">Signal</keyword>
<feature type="non-terminal residue" evidence="4">
    <location>
        <position position="177"/>
    </location>
</feature>
<evidence type="ECO:0000256" key="1">
    <source>
        <dbReference type="SAM" id="MobiDB-lite"/>
    </source>
</evidence>
<evidence type="ECO:0000313" key="4">
    <source>
        <dbReference type="EMBL" id="KAF5178976.1"/>
    </source>
</evidence>
<dbReference type="InterPro" id="IPR050253">
    <property type="entry name" value="Seed_Storage-Functional"/>
</dbReference>
<organism evidence="4 5">
    <name type="scientific">Thalictrum thalictroides</name>
    <name type="common">Rue-anemone</name>
    <name type="synonym">Anemone thalictroides</name>
    <dbReference type="NCBI Taxonomy" id="46969"/>
    <lineage>
        <taxon>Eukaryota</taxon>
        <taxon>Viridiplantae</taxon>
        <taxon>Streptophyta</taxon>
        <taxon>Embryophyta</taxon>
        <taxon>Tracheophyta</taxon>
        <taxon>Spermatophyta</taxon>
        <taxon>Magnoliopsida</taxon>
        <taxon>Ranunculales</taxon>
        <taxon>Ranunculaceae</taxon>
        <taxon>Thalictroideae</taxon>
        <taxon>Thalictrum</taxon>
    </lineage>
</organism>
<feature type="domain" description="Cupin type-1" evidence="3">
    <location>
        <begin position="40"/>
        <end position="173"/>
    </location>
</feature>
<feature type="compositionally biased region" description="Low complexity" evidence="1">
    <location>
        <begin position="93"/>
        <end position="120"/>
    </location>
</feature>
<dbReference type="InterPro" id="IPR006045">
    <property type="entry name" value="Cupin_1"/>
</dbReference>
<accession>A0A7J6V1W8</accession>
<feature type="chain" id="PRO_5029546117" evidence="2">
    <location>
        <begin position="23"/>
        <end position="177"/>
    </location>
</feature>
<dbReference type="Gene3D" id="2.60.120.10">
    <property type="entry name" value="Jelly Rolls"/>
    <property type="match status" value="1"/>
</dbReference>
<dbReference type="CDD" id="cd02242">
    <property type="entry name" value="cupin_11S_legumin_N"/>
    <property type="match status" value="1"/>
</dbReference>